<dbReference type="PROSITE" id="PS50878">
    <property type="entry name" value="RT_POL"/>
    <property type="match status" value="1"/>
</dbReference>
<reference evidence="2" key="1">
    <citation type="submission" date="2020-08" db="EMBL/GenBank/DDBJ databases">
        <title>Multicomponent nature underlies the extraordinary mechanical properties of spider dragline silk.</title>
        <authorList>
            <person name="Kono N."/>
            <person name="Nakamura H."/>
            <person name="Mori M."/>
            <person name="Yoshida Y."/>
            <person name="Ohtoshi R."/>
            <person name="Malay A.D."/>
            <person name="Moran D.A.P."/>
            <person name="Tomita M."/>
            <person name="Numata K."/>
            <person name="Arakawa K."/>
        </authorList>
    </citation>
    <scope>NUCLEOTIDE SEQUENCE</scope>
</reference>
<keyword evidence="3" id="KW-1185">Reference proteome</keyword>
<gene>
    <name evidence="2" type="primary">PO21_21</name>
    <name evidence="2" type="ORF">NPIL_650771</name>
</gene>
<dbReference type="Proteomes" id="UP000887013">
    <property type="component" value="Unassembled WGS sequence"/>
</dbReference>
<dbReference type="AlphaFoldDB" id="A0A8X6Q3J9"/>
<dbReference type="EMBL" id="BMAW01077110">
    <property type="protein sequence ID" value="GFU04733.1"/>
    <property type="molecule type" value="Genomic_DNA"/>
</dbReference>
<accession>A0A8X6Q3J9</accession>
<evidence type="ECO:0000313" key="3">
    <source>
        <dbReference type="Proteomes" id="UP000887013"/>
    </source>
</evidence>
<dbReference type="InterPro" id="IPR000477">
    <property type="entry name" value="RT_dom"/>
</dbReference>
<evidence type="ECO:0000259" key="1">
    <source>
        <dbReference type="PROSITE" id="PS50878"/>
    </source>
</evidence>
<protein>
    <submittedName>
        <fullName evidence="2">Retrovirus-related Pol polyprotein from type-1 retrotransposable element R2</fullName>
    </submittedName>
</protein>
<comment type="caution">
    <text evidence="2">The sequence shown here is derived from an EMBL/GenBank/DDBJ whole genome shotgun (WGS) entry which is preliminary data.</text>
</comment>
<organism evidence="2 3">
    <name type="scientific">Nephila pilipes</name>
    <name type="common">Giant wood spider</name>
    <name type="synonym">Nephila maculata</name>
    <dbReference type="NCBI Taxonomy" id="299642"/>
    <lineage>
        <taxon>Eukaryota</taxon>
        <taxon>Metazoa</taxon>
        <taxon>Ecdysozoa</taxon>
        <taxon>Arthropoda</taxon>
        <taxon>Chelicerata</taxon>
        <taxon>Arachnida</taxon>
        <taxon>Araneae</taxon>
        <taxon>Araneomorphae</taxon>
        <taxon>Entelegynae</taxon>
        <taxon>Araneoidea</taxon>
        <taxon>Nephilidae</taxon>
        <taxon>Nephila</taxon>
    </lineage>
</organism>
<dbReference type="Pfam" id="PF00078">
    <property type="entry name" value="RVT_1"/>
    <property type="match status" value="1"/>
</dbReference>
<proteinExistence type="predicted"/>
<evidence type="ECO:0000313" key="2">
    <source>
        <dbReference type="EMBL" id="GFU04733.1"/>
    </source>
</evidence>
<feature type="domain" description="Reverse transcriptase" evidence="1">
    <location>
        <begin position="1"/>
        <end position="98"/>
    </location>
</feature>
<dbReference type="OrthoDB" id="6503643at2759"/>
<sequence length="98" mass="10480">MHSCLSHHVLFAAVKAEGVDQDFLSITSNMYDGSVTSIPCTSGITDGAPFLRGVKQGCPLSGILFNLSIDDIIRSIQGDNQKPLILAFTDDLVLLAED</sequence>
<name>A0A8X6Q3J9_NEPPI</name>